<organism evidence="2 3">
    <name type="scientific">Meganyctiphanes norvegica</name>
    <name type="common">Northern krill</name>
    <name type="synonym">Thysanopoda norvegica</name>
    <dbReference type="NCBI Taxonomy" id="48144"/>
    <lineage>
        <taxon>Eukaryota</taxon>
        <taxon>Metazoa</taxon>
        <taxon>Ecdysozoa</taxon>
        <taxon>Arthropoda</taxon>
        <taxon>Crustacea</taxon>
        <taxon>Multicrustacea</taxon>
        <taxon>Malacostraca</taxon>
        <taxon>Eumalacostraca</taxon>
        <taxon>Eucarida</taxon>
        <taxon>Euphausiacea</taxon>
        <taxon>Euphausiidae</taxon>
        <taxon>Meganyctiphanes</taxon>
    </lineage>
</organism>
<feature type="compositionally biased region" description="Basic and acidic residues" evidence="1">
    <location>
        <begin position="193"/>
        <end position="202"/>
    </location>
</feature>
<dbReference type="EMBL" id="CAXKWB010007060">
    <property type="protein sequence ID" value="CAL4085530.1"/>
    <property type="molecule type" value="Genomic_DNA"/>
</dbReference>
<proteinExistence type="predicted"/>
<dbReference type="Proteomes" id="UP001497623">
    <property type="component" value="Unassembled WGS sequence"/>
</dbReference>
<evidence type="ECO:0000256" key="1">
    <source>
        <dbReference type="SAM" id="MobiDB-lite"/>
    </source>
</evidence>
<comment type="caution">
    <text evidence="2">The sequence shown here is derived from an EMBL/GenBank/DDBJ whole genome shotgun (WGS) entry which is preliminary data.</text>
</comment>
<keyword evidence="3" id="KW-1185">Reference proteome</keyword>
<feature type="compositionally biased region" description="Basic and acidic residues" evidence="1">
    <location>
        <begin position="171"/>
        <end position="184"/>
    </location>
</feature>
<evidence type="ECO:0000313" key="2">
    <source>
        <dbReference type="EMBL" id="CAL4085530.1"/>
    </source>
</evidence>
<sequence length="232" mass="27279">QDIPLIALNKYLQIKGYTFEVLENINLYPCPNSYGYWDAFMVLLIKYLCDPMSDEVELMCEFDKKVFLIKNEDVPSCMPWNYTPLTRREKDTSFPEISLTKSISEDITNMEMKSEQTIYKDNKSENFALGQNFLNKQRTLQKMDREAKYIKAFITEKSIEIAEKSSTWKKPKSEQKSQPKEFSLKSENSLSSLEEKKEEDKNNKVIEEAKKKIFVYNLPKPTELFLLKNLNV</sequence>
<name>A0AAV2QGG7_MEGNR</name>
<dbReference type="AlphaFoldDB" id="A0AAV2QGG7"/>
<feature type="region of interest" description="Disordered" evidence="1">
    <location>
        <begin position="165"/>
        <end position="202"/>
    </location>
</feature>
<accession>A0AAV2QGG7</accession>
<evidence type="ECO:0000313" key="3">
    <source>
        <dbReference type="Proteomes" id="UP001497623"/>
    </source>
</evidence>
<protein>
    <submittedName>
        <fullName evidence="2">Uncharacterized protein</fullName>
    </submittedName>
</protein>
<feature type="non-terminal residue" evidence="2">
    <location>
        <position position="1"/>
    </location>
</feature>
<reference evidence="2 3" key="1">
    <citation type="submission" date="2024-05" db="EMBL/GenBank/DDBJ databases">
        <authorList>
            <person name="Wallberg A."/>
        </authorList>
    </citation>
    <scope>NUCLEOTIDE SEQUENCE [LARGE SCALE GENOMIC DNA]</scope>
</reference>
<gene>
    <name evidence="2" type="ORF">MNOR_LOCUS12725</name>
</gene>